<dbReference type="EMBL" id="JABFUD020000009">
    <property type="protein sequence ID" value="KAI5075935.1"/>
    <property type="molecule type" value="Genomic_DNA"/>
</dbReference>
<dbReference type="Gene3D" id="3.40.50.2000">
    <property type="entry name" value="Glycogen Phosphorylase B"/>
    <property type="match status" value="2"/>
</dbReference>
<accession>A0A9D4UY39</accession>
<name>A0A9D4UY39_ADICA</name>
<gene>
    <name evidence="1" type="ORF">GOP47_0009674</name>
    <name evidence="2" type="ORF">GOP47_0010011</name>
</gene>
<keyword evidence="3" id="KW-1185">Reference proteome</keyword>
<dbReference type="AlphaFoldDB" id="A0A9D4UY39"/>
<proteinExistence type="predicted"/>
<organism evidence="2 3">
    <name type="scientific">Adiantum capillus-veneris</name>
    <name type="common">Maidenhair fern</name>
    <dbReference type="NCBI Taxonomy" id="13818"/>
    <lineage>
        <taxon>Eukaryota</taxon>
        <taxon>Viridiplantae</taxon>
        <taxon>Streptophyta</taxon>
        <taxon>Embryophyta</taxon>
        <taxon>Tracheophyta</taxon>
        <taxon>Polypodiopsida</taxon>
        <taxon>Polypodiidae</taxon>
        <taxon>Polypodiales</taxon>
        <taxon>Pteridineae</taxon>
        <taxon>Pteridaceae</taxon>
        <taxon>Vittarioideae</taxon>
        <taxon>Adiantum</taxon>
    </lineage>
</organism>
<dbReference type="EMBL" id="JABFUD020000009">
    <property type="protein sequence ID" value="KAI5075598.1"/>
    <property type="molecule type" value="Genomic_DNA"/>
</dbReference>
<dbReference type="SUPFAM" id="SSF53756">
    <property type="entry name" value="UDP-Glycosyltransferase/glycogen phosphorylase"/>
    <property type="match status" value="1"/>
</dbReference>
<evidence type="ECO:0000313" key="3">
    <source>
        <dbReference type="Proteomes" id="UP000886520"/>
    </source>
</evidence>
<dbReference type="Proteomes" id="UP000886520">
    <property type="component" value="Chromosome 9"/>
</dbReference>
<sequence length="181" mass="19864">MTQLLAVSNLEVLYSDGIFPEKGSPTQWKSETPLMLTHIPGLPPFSSELVSQELRFAGSSNQFVQFVLEVASCAKSRERVLINSLLELEPDAFKSLEAQGITSYAIGPLRTGQTKTEDNALTECLSWRDSQAESSVIYVAFGSFAKLSIEEIQELAVGLEASGSPFLWVIREDALTMEELA</sequence>
<dbReference type="PANTHER" id="PTHR48045:SF31">
    <property type="entry name" value="UDP-GLYCOSYLTRANSFERASE 76B1-LIKE"/>
    <property type="match status" value="1"/>
</dbReference>
<protein>
    <submittedName>
        <fullName evidence="2">Uncharacterized protein</fullName>
    </submittedName>
</protein>
<dbReference type="OrthoDB" id="1935029at2759"/>
<reference evidence="2" key="1">
    <citation type="submission" date="2021-01" db="EMBL/GenBank/DDBJ databases">
        <title>Adiantum capillus-veneris genome.</title>
        <authorList>
            <person name="Fang Y."/>
            <person name="Liao Q."/>
        </authorList>
    </citation>
    <scope>NUCLEOTIDE SEQUENCE</scope>
    <source>
        <strain evidence="2">H3</strain>
        <tissue evidence="2">Leaf</tissue>
    </source>
</reference>
<dbReference type="PANTHER" id="PTHR48045">
    <property type="entry name" value="UDP-GLYCOSYLTRANSFERASE 72B1"/>
    <property type="match status" value="1"/>
</dbReference>
<evidence type="ECO:0000313" key="2">
    <source>
        <dbReference type="EMBL" id="KAI5075935.1"/>
    </source>
</evidence>
<comment type="caution">
    <text evidence="2">The sequence shown here is derived from an EMBL/GenBank/DDBJ whole genome shotgun (WGS) entry which is preliminary data.</text>
</comment>
<evidence type="ECO:0000313" key="1">
    <source>
        <dbReference type="EMBL" id="KAI5075598.1"/>
    </source>
</evidence>